<feature type="compositionally biased region" description="Basic residues" evidence="1">
    <location>
        <begin position="386"/>
        <end position="399"/>
    </location>
</feature>
<organism evidence="2 3">
    <name type="scientific">Favolaschia claudopus</name>
    <dbReference type="NCBI Taxonomy" id="2862362"/>
    <lineage>
        <taxon>Eukaryota</taxon>
        <taxon>Fungi</taxon>
        <taxon>Dikarya</taxon>
        <taxon>Basidiomycota</taxon>
        <taxon>Agaricomycotina</taxon>
        <taxon>Agaricomycetes</taxon>
        <taxon>Agaricomycetidae</taxon>
        <taxon>Agaricales</taxon>
        <taxon>Marasmiineae</taxon>
        <taxon>Mycenaceae</taxon>
        <taxon>Favolaschia</taxon>
    </lineage>
</organism>
<protein>
    <submittedName>
        <fullName evidence="2">Uncharacterized protein</fullName>
    </submittedName>
</protein>
<sequence length="411" mass="45819">MNYNYYQQTAPGWGTNQLQFGQPPAPSFQPQPNWGGQDFYNAHAINPDASLYDNAWNRVRSYSGSNVEQGVGLHEAKHWHRRAYGGLGEVTQMPPEEIGHAAAYEAYRTWIHNSSMYEPLSGDIERQREGLIGLAVAEASRLLQFSNRSMDQYSRTAASESAAATASIIFYQSREREEGEYHRSRSRSRSRHRGSFSGGSYEEDEDPYASDYRGASNHFPRHRSRSHSRHRSHSFSRPSPLMQYQGLDTYQGLETPMPGSIPMSNAGPMSIPNVAQSGYAGSYGGGAPQYGVPMQPSSYQGQSYSAVPGMPLGVSQPYGSMSAMGVPMGRQRSTSMSMPYGQTPFLPAQYQQAQYPQVQYMQGAQGQYTMPRMGQQPTTIIIGGSGHRKHHRSKKSKRSRSSEPRIYTAKY</sequence>
<feature type="compositionally biased region" description="Basic residues" evidence="1">
    <location>
        <begin position="219"/>
        <end position="234"/>
    </location>
</feature>
<evidence type="ECO:0000313" key="2">
    <source>
        <dbReference type="EMBL" id="KAK7057406.1"/>
    </source>
</evidence>
<reference evidence="2 3" key="1">
    <citation type="journal article" date="2024" name="J Genomics">
        <title>Draft genome sequencing and assembly of Favolaschia claudopus CIRM-BRFM 2984 isolated from oak limbs.</title>
        <authorList>
            <person name="Navarro D."/>
            <person name="Drula E."/>
            <person name="Chaduli D."/>
            <person name="Cazenave R."/>
            <person name="Ahrendt S."/>
            <person name="Wang J."/>
            <person name="Lipzen A."/>
            <person name="Daum C."/>
            <person name="Barry K."/>
            <person name="Grigoriev I.V."/>
            <person name="Favel A."/>
            <person name="Rosso M.N."/>
            <person name="Martin F."/>
        </authorList>
    </citation>
    <scope>NUCLEOTIDE SEQUENCE [LARGE SCALE GENOMIC DNA]</scope>
    <source>
        <strain evidence="2 3">CIRM-BRFM 2984</strain>
    </source>
</reference>
<feature type="compositionally biased region" description="Basic residues" evidence="1">
    <location>
        <begin position="184"/>
        <end position="194"/>
    </location>
</feature>
<keyword evidence="3" id="KW-1185">Reference proteome</keyword>
<evidence type="ECO:0000256" key="1">
    <source>
        <dbReference type="SAM" id="MobiDB-lite"/>
    </source>
</evidence>
<comment type="caution">
    <text evidence="2">The sequence shown here is derived from an EMBL/GenBank/DDBJ whole genome shotgun (WGS) entry which is preliminary data.</text>
</comment>
<evidence type="ECO:0000313" key="3">
    <source>
        <dbReference type="Proteomes" id="UP001362999"/>
    </source>
</evidence>
<feature type="region of interest" description="Disordered" evidence="1">
    <location>
        <begin position="380"/>
        <end position="411"/>
    </location>
</feature>
<accession>A0AAW0E1P4</accession>
<dbReference type="EMBL" id="JAWWNJ010000004">
    <property type="protein sequence ID" value="KAK7057406.1"/>
    <property type="molecule type" value="Genomic_DNA"/>
</dbReference>
<proteinExistence type="predicted"/>
<feature type="region of interest" description="Disordered" evidence="1">
    <location>
        <begin position="175"/>
        <end position="243"/>
    </location>
</feature>
<dbReference type="AlphaFoldDB" id="A0AAW0E1P4"/>
<gene>
    <name evidence="2" type="ORF">R3P38DRAFT_2840776</name>
</gene>
<name>A0AAW0E1P4_9AGAR</name>
<dbReference type="Proteomes" id="UP001362999">
    <property type="component" value="Unassembled WGS sequence"/>
</dbReference>